<keyword evidence="1" id="KW-0378">Hydrolase</keyword>
<dbReference type="GO" id="GO:0016787">
    <property type="term" value="F:hydrolase activity"/>
    <property type="evidence" value="ECO:0007669"/>
    <property type="project" value="UniProtKB-KW"/>
</dbReference>
<dbReference type="AlphaFoldDB" id="I8UJL2"/>
<evidence type="ECO:0000313" key="1">
    <source>
        <dbReference type="EMBL" id="EIT87065.1"/>
    </source>
</evidence>
<dbReference type="Gene3D" id="3.90.79.10">
    <property type="entry name" value="Nucleoside Triphosphate Pyrophosphohydrolase"/>
    <property type="match status" value="1"/>
</dbReference>
<comment type="caution">
    <text evidence="1">The sequence shown here is derived from an EMBL/GenBank/DDBJ whole genome shotgun (WGS) entry which is preliminary data.</text>
</comment>
<name>I8UJL2_9BACL</name>
<dbReference type="SUPFAM" id="SSF55811">
    <property type="entry name" value="Nudix"/>
    <property type="match status" value="1"/>
</dbReference>
<dbReference type="EMBL" id="AKKV01000019">
    <property type="protein sequence ID" value="EIT87065.1"/>
    <property type="molecule type" value="Genomic_DNA"/>
</dbReference>
<dbReference type="InterPro" id="IPR015797">
    <property type="entry name" value="NUDIX_hydrolase-like_dom_sf"/>
</dbReference>
<protein>
    <submittedName>
        <fullName evidence="1">NUDIX hydrolase</fullName>
    </submittedName>
</protein>
<gene>
    <name evidence="1" type="ORF">A374_02389</name>
</gene>
<evidence type="ECO:0000313" key="2">
    <source>
        <dbReference type="Proteomes" id="UP000004080"/>
    </source>
</evidence>
<sequence length="89" mass="10511">MEKWDLYDQYRHKIEKQITRGETLAPDEFRLVVHVCIFNSKGEMLIQQRQPFKQGWSNLWDLTCGGSAVMGFERGNHKSHTTREVYPVL</sequence>
<dbReference type="eggNOG" id="COG1443">
    <property type="taxonomic scope" value="Bacteria"/>
</dbReference>
<accession>I8UJL2</accession>
<keyword evidence="2" id="KW-1185">Reference proteome</keyword>
<dbReference type="PATRIC" id="fig|1196324.3.peg.478"/>
<organism evidence="1 2">
    <name type="scientific">Fictibacillus macauensis ZFHKF-1</name>
    <dbReference type="NCBI Taxonomy" id="1196324"/>
    <lineage>
        <taxon>Bacteria</taxon>
        <taxon>Bacillati</taxon>
        <taxon>Bacillota</taxon>
        <taxon>Bacilli</taxon>
        <taxon>Bacillales</taxon>
        <taxon>Fictibacillaceae</taxon>
        <taxon>Fictibacillus</taxon>
    </lineage>
</organism>
<dbReference type="Proteomes" id="UP000004080">
    <property type="component" value="Unassembled WGS sequence"/>
</dbReference>
<reference evidence="1 2" key="1">
    <citation type="journal article" date="2012" name="J. Bacteriol.">
        <title>Genome of Bacillus macauensis ZFHKF-1, a Long-Chain-Forming Bacterium.</title>
        <authorList>
            <person name="Cai L."/>
            <person name="Zhang T."/>
        </authorList>
    </citation>
    <scope>NUCLEOTIDE SEQUENCE [LARGE SCALE GENOMIC DNA]</scope>
    <source>
        <strain evidence="1 2">ZFHKF-1</strain>
    </source>
</reference>
<proteinExistence type="predicted"/>
<dbReference type="RefSeq" id="WP_007200577.1">
    <property type="nucleotide sequence ID" value="NZ_AKKV01000019.1"/>
</dbReference>
<dbReference type="STRING" id="1196324.A374_02389"/>